<feature type="domain" description="HTH LytTR-type" evidence="5">
    <location>
        <begin position="134"/>
        <end position="229"/>
    </location>
</feature>
<dbReference type="SMART" id="SM00850">
    <property type="entry name" value="LytTR"/>
    <property type="match status" value="1"/>
</dbReference>
<dbReference type="GO" id="GO:0000156">
    <property type="term" value="F:phosphorelay response regulator activity"/>
    <property type="evidence" value="ECO:0007669"/>
    <property type="project" value="InterPro"/>
</dbReference>
<protein>
    <recommendedName>
        <fullName evidence="1">Stage 0 sporulation protein A homolog</fullName>
    </recommendedName>
</protein>
<evidence type="ECO:0000256" key="3">
    <source>
        <dbReference type="PROSITE-ProRule" id="PRU00169"/>
    </source>
</evidence>
<dbReference type="RefSeq" id="WP_099392693.1">
    <property type="nucleotide sequence ID" value="NZ_PDYF01000053.1"/>
</dbReference>
<dbReference type="InterPro" id="IPR046947">
    <property type="entry name" value="LytR-like"/>
</dbReference>
<dbReference type="AlphaFoldDB" id="A0A2G3DSQ0"/>
<keyword evidence="3" id="KW-0597">Phosphoprotein</keyword>
<sequence>METKFLVAVCDDDKENRKIITEIVEKHFEIIGIKAEIKEYKSGEDLLKNVNEQICLLFLDIEMPGKSGIEVKDILTTKMNVSNIVFVTNHIGFMQEAFGKNVIGFMEKPIDANQIIHWVNIAYETYKDTRYIILDKNVKIKEDSIKYVEAEGNYVRIVLVDCSGGILQRGTIASWEKQLDCYFIRCHKSFLVNMNYITGIKYKEIELEGNTCIPLGRNYVNNIKNAHNEFMLEKIKWRVGWKN</sequence>
<reference evidence="6 7" key="2">
    <citation type="submission" date="2017-10" db="EMBL/GenBank/DDBJ databases">
        <authorList>
            <person name="Banno H."/>
            <person name="Chua N.-H."/>
        </authorList>
    </citation>
    <scope>NUCLEOTIDE SEQUENCE [LARGE SCALE GENOMIC DNA]</scope>
    <source>
        <strain evidence="6 7">JK626</strain>
    </source>
</reference>
<dbReference type="InterPro" id="IPR007492">
    <property type="entry name" value="LytTR_DNA-bd_dom"/>
</dbReference>
<evidence type="ECO:0000256" key="2">
    <source>
        <dbReference type="ARBA" id="ARBA00024867"/>
    </source>
</evidence>
<accession>A0A2G3DSQ0</accession>
<comment type="function">
    <text evidence="2">May play the central regulatory role in sporulation. It may be an element of the effector pathway responsible for the activation of sporulation genes in response to nutritional stress. Spo0A may act in concert with spo0H (a sigma factor) to control the expression of some genes that are critical to the sporulation process.</text>
</comment>
<dbReference type="PANTHER" id="PTHR37299:SF1">
    <property type="entry name" value="STAGE 0 SPORULATION PROTEIN A HOMOLOG"/>
    <property type="match status" value="1"/>
</dbReference>
<dbReference type="InterPro" id="IPR011006">
    <property type="entry name" value="CheY-like_superfamily"/>
</dbReference>
<dbReference type="SMART" id="SM00448">
    <property type="entry name" value="REC"/>
    <property type="match status" value="1"/>
</dbReference>
<proteinExistence type="predicted"/>
<dbReference type="Gene3D" id="3.40.50.2300">
    <property type="match status" value="1"/>
</dbReference>
<dbReference type="Pfam" id="PF04397">
    <property type="entry name" value="LytTR"/>
    <property type="match status" value="1"/>
</dbReference>
<dbReference type="PROSITE" id="PS50930">
    <property type="entry name" value="HTH_LYTTR"/>
    <property type="match status" value="1"/>
</dbReference>
<evidence type="ECO:0000256" key="1">
    <source>
        <dbReference type="ARBA" id="ARBA00018672"/>
    </source>
</evidence>
<dbReference type="EMBL" id="PDYF01000053">
    <property type="protein sequence ID" value="PHU33885.1"/>
    <property type="molecule type" value="Genomic_DNA"/>
</dbReference>
<feature type="domain" description="Response regulatory" evidence="4">
    <location>
        <begin position="6"/>
        <end position="123"/>
    </location>
</feature>
<feature type="modified residue" description="4-aspartylphosphate" evidence="3">
    <location>
        <position position="60"/>
    </location>
</feature>
<dbReference type="SUPFAM" id="SSF52172">
    <property type="entry name" value="CheY-like"/>
    <property type="match status" value="1"/>
</dbReference>
<evidence type="ECO:0000313" key="6">
    <source>
        <dbReference type="EMBL" id="PHU33885.1"/>
    </source>
</evidence>
<dbReference type="GO" id="GO:0003677">
    <property type="term" value="F:DNA binding"/>
    <property type="evidence" value="ECO:0007669"/>
    <property type="project" value="InterPro"/>
</dbReference>
<dbReference type="InterPro" id="IPR001789">
    <property type="entry name" value="Sig_transdc_resp-reg_receiver"/>
</dbReference>
<dbReference type="Gene3D" id="2.40.50.1020">
    <property type="entry name" value="LytTr DNA-binding domain"/>
    <property type="match status" value="1"/>
</dbReference>
<dbReference type="PROSITE" id="PS50110">
    <property type="entry name" value="RESPONSE_REGULATORY"/>
    <property type="match status" value="1"/>
</dbReference>
<evidence type="ECO:0000313" key="7">
    <source>
        <dbReference type="Proteomes" id="UP000225889"/>
    </source>
</evidence>
<dbReference type="Proteomes" id="UP000225889">
    <property type="component" value="Unassembled WGS sequence"/>
</dbReference>
<evidence type="ECO:0000259" key="4">
    <source>
        <dbReference type="PROSITE" id="PS50110"/>
    </source>
</evidence>
<reference evidence="6 7" key="1">
    <citation type="submission" date="2017-10" db="EMBL/GenBank/DDBJ databases">
        <title>Resolving the taxonomy of Roseburia spp., Eubacterium rectale and Agathobacter spp. through phylogenomic analysis.</title>
        <authorList>
            <person name="Sheridan P.O."/>
            <person name="Walker A.W."/>
            <person name="Duncan S.H."/>
            <person name="Scott K.P."/>
            <person name="Toole P.W.O."/>
            <person name="Luis P."/>
            <person name="Flint H.J."/>
        </authorList>
    </citation>
    <scope>NUCLEOTIDE SEQUENCE [LARGE SCALE GENOMIC DNA]</scope>
    <source>
        <strain evidence="6 7">JK626</strain>
    </source>
</reference>
<gene>
    <name evidence="6" type="ORF">CSX01_12950</name>
</gene>
<evidence type="ECO:0000259" key="5">
    <source>
        <dbReference type="PROSITE" id="PS50930"/>
    </source>
</evidence>
<name>A0A2G3DSQ0_9FIRM</name>
<dbReference type="PANTHER" id="PTHR37299">
    <property type="entry name" value="TRANSCRIPTIONAL REGULATOR-RELATED"/>
    <property type="match status" value="1"/>
</dbReference>
<dbReference type="Pfam" id="PF00072">
    <property type="entry name" value="Response_reg"/>
    <property type="match status" value="1"/>
</dbReference>
<comment type="caution">
    <text evidence="6">The sequence shown here is derived from an EMBL/GenBank/DDBJ whole genome shotgun (WGS) entry which is preliminary data.</text>
</comment>
<organism evidence="6 7">
    <name type="scientific">Pseudobutyrivibrio ruminis</name>
    <dbReference type="NCBI Taxonomy" id="46206"/>
    <lineage>
        <taxon>Bacteria</taxon>
        <taxon>Bacillati</taxon>
        <taxon>Bacillota</taxon>
        <taxon>Clostridia</taxon>
        <taxon>Lachnospirales</taxon>
        <taxon>Lachnospiraceae</taxon>
        <taxon>Pseudobutyrivibrio</taxon>
    </lineage>
</organism>